<keyword evidence="2" id="KW-1185">Reference proteome</keyword>
<accession>A0A089P0M7</accession>
<reference evidence="1 2" key="1">
    <citation type="journal article" date="2014" name="PLoS ONE">
        <title>Genome Information of Methylobacterium oryzae, a Plant-Probiotic Methylotroph in the Phyllosphere.</title>
        <authorList>
            <person name="Kwak M.J."/>
            <person name="Jeong H."/>
            <person name="Madhaiyan M."/>
            <person name="Lee Y."/>
            <person name="Sa T.M."/>
            <person name="Oh T.K."/>
            <person name="Kim J.F."/>
        </authorList>
    </citation>
    <scope>NUCLEOTIDE SEQUENCE [LARGE SCALE GENOMIC DNA]</scope>
    <source>
        <strain evidence="1 2">CBMB20</strain>
    </source>
</reference>
<proteinExistence type="predicted"/>
<dbReference type="KEGG" id="mor:MOC_3848"/>
<dbReference type="AlphaFoldDB" id="A0A089P0M7"/>
<name>A0A089P0M7_9HYPH</name>
<evidence type="ECO:0000313" key="1">
    <source>
        <dbReference type="EMBL" id="AIQ91603.1"/>
    </source>
</evidence>
<sequence>MASSAKIGRYQIKGAQRTSPEIEIYVEESSGRVDLSRSCDRSHGLHRDGWTDDG</sequence>
<dbReference type="Proteomes" id="UP000029492">
    <property type="component" value="Chromosome"/>
</dbReference>
<organism evidence="1 2">
    <name type="scientific">Methylobacterium oryzae CBMB20</name>
    <dbReference type="NCBI Taxonomy" id="693986"/>
    <lineage>
        <taxon>Bacteria</taxon>
        <taxon>Pseudomonadati</taxon>
        <taxon>Pseudomonadota</taxon>
        <taxon>Alphaproteobacteria</taxon>
        <taxon>Hyphomicrobiales</taxon>
        <taxon>Methylobacteriaceae</taxon>
        <taxon>Methylobacterium</taxon>
    </lineage>
</organism>
<dbReference type="EMBL" id="CP003811">
    <property type="protein sequence ID" value="AIQ91603.1"/>
    <property type="molecule type" value="Genomic_DNA"/>
</dbReference>
<evidence type="ECO:0000313" key="2">
    <source>
        <dbReference type="Proteomes" id="UP000029492"/>
    </source>
</evidence>
<protein>
    <submittedName>
        <fullName evidence="1">Protein of unassigned function</fullName>
    </submittedName>
</protein>
<dbReference type="HOGENOM" id="CLU_3045246_0_0_5"/>
<gene>
    <name evidence="1" type="ORF">MOC_3848</name>
</gene>